<dbReference type="RefSeq" id="WP_015581020.1">
    <property type="nucleotide sequence ID" value="NC_021058.1"/>
</dbReference>
<dbReference type="Pfam" id="PF05050">
    <property type="entry name" value="Methyltransf_21"/>
    <property type="match status" value="1"/>
</dbReference>
<keyword evidence="2" id="KW-0808">Transferase</keyword>
<evidence type="ECO:0000259" key="1">
    <source>
        <dbReference type="Pfam" id="PF05050"/>
    </source>
</evidence>
<protein>
    <submittedName>
        <fullName evidence="2">SAM-dependent methyltransferase</fullName>
    </submittedName>
</protein>
<dbReference type="Proteomes" id="UP000013006">
    <property type="component" value="Chromosome"/>
</dbReference>
<dbReference type="AlphaFoldDB" id="M9U847"/>
<organism>
    <name type="scientific">Saccharolobus islandicus LAL14/1</name>
    <dbReference type="NCBI Taxonomy" id="1241935"/>
    <lineage>
        <taxon>Archaea</taxon>
        <taxon>Thermoproteota</taxon>
        <taxon>Thermoprotei</taxon>
        <taxon>Sulfolobales</taxon>
        <taxon>Sulfolobaceae</taxon>
        <taxon>Saccharolobus</taxon>
    </lineage>
</organism>
<dbReference type="EMBL" id="CP003928">
    <property type="protein sequence ID" value="AGJ62302.1"/>
    <property type="molecule type" value="Genomic_DNA"/>
</dbReference>
<dbReference type="SUPFAM" id="SSF53335">
    <property type="entry name" value="S-adenosyl-L-methionine-dependent methyltransferases"/>
    <property type="match status" value="1"/>
</dbReference>
<keyword evidence="2" id="KW-0489">Methyltransferase</keyword>
<dbReference type="GeneID" id="15297338"/>
<dbReference type="KEGG" id="sic:SiL_0847"/>
<name>M9U847_SACIS</name>
<dbReference type="Gene3D" id="3.40.50.150">
    <property type="entry name" value="Vaccinia Virus protein VP39"/>
    <property type="match status" value="1"/>
</dbReference>
<reference evidence="2 3" key="1">
    <citation type="journal article" date="2013" name="Open Biol.">
        <title>Genomics and genetics of Sulfolobus islandicus LAL14/1, a model hyperthermophilic archaeon.</title>
        <authorList>
            <person name="Jaubert C."/>
            <person name="Danioux C."/>
            <person name="Oberto J."/>
            <person name="Cortez D."/>
            <person name="Bize A."/>
            <person name="Krupovic M."/>
            <person name="She Q."/>
            <person name="Forterre P."/>
            <person name="Prangishvili D."/>
            <person name="Sezonov G."/>
        </authorList>
    </citation>
    <scope>NUCLEOTIDE SEQUENCE [LARGE SCALE GENOMIC DNA]</scope>
    <source>
        <strain evidence="2">LAL14/1</strain>
    </source>
</reference>
<dbReference type="GO" id="GO:0032259">
    <property type="term" value="P:methylation"/>
    <property type="evidence" value="ECO:0007669"/>
    <property type="project" value="UniProtKB-KW"/>
</dbReference>
<dbReference type="InterPro" id="IPR029063">
    <property type="entry name" value="SAM-dependent_MTases_sf"/>
</dbReference>
<dbReference type="InterPro" id="IPR006342">
    <property type="entry name" value="FkbM_mtfrase"/>
</dbReference>
<dbReference type="PANTHER" id="PTHR34203">
    <property type="entry name" value="METHYLTRANSFERASE, FKBM FAMILY PROTEIN"/>
    <property type="match status" value="1"/>
</dbReference>
<dbReference type="GO" id="GO:0008168">
    <property type="term" value="F:methyltransferase activity"/>
    <property type="evidence" value="ECO:0007669"/>
    <property type="project" value="UniProtKB-KW"/>
</dbReference>
<accession>M9U847</accession>
<evidence type="ECO:0000313" key="2">
    <source>
        <dbReference type="EMBL" id="AGJ62302.1"/>
    </source>
</evidence>
<dbReference type="HOGENOM" id="CLU_080078_0_0_2"/>
<dbReference type="InterPro" id="IPR052514">
    <property type="entry name" value="SAM-dependent_MTase"/>
</dbReference>
<dbReference type="NCBIfam" id="TIGR01444">
    <property type="entry name" value="fkbM_fam"/>
    <property type="match status" value="1"/>
</dbReference>
<dbReference type="PANTHER" id="PTHR34203:SF15">
    <property type="entry name" value="SLL1173 PROTEIN"/>
    <property type="match status" value="1"/>
</dbReference>
<sequence length="209" mass="24120">MHREILATFEDEEYKFIDVKNKHVIDIGAYVGDTSIYFINRGANTVYAIEPHPGAYEELLENIKLNEFYHKIISLNMGIGANESYITINVDTKQAPVTLFRNSKGDGVRVKVDTLTSVIEKYNIPTEVLKMDCEGCEYDIILEDYNSISNFEQIAFEYHAYNTGISVSKLLDVLKHDYTCEFVNEEIYRKNDPNWDINKIGTIYCTKKK</sequence>
<evidence type="ECO:0000313" key="3">
    <source>
        <dbReference type="Proteomes" id="UP000013006"/>
    </source>
</evidence>
<proteinExistence type="predicted"/>
<feature type="domain" description="Methyltransferase FkbM" evidence="1">
    <location>
        <begin position="26"/>
        <end position="162"/>
    </location>
</feature>
<gene>
    <name evidence="2" type="ORF">SiL_0847</name>
</gene>